<dbReference type="PANTHER" id="PTHR47755:SF1">
    <property type="entry name" value="CELL DIVISION PROTEIN FTSX"/>
    <property type="match status" value="1"/>
</dbReference>
<sequence length="260" mass="29508">MGFFLLNSQQIADHFREQVPMSIYFKDTAKEVEMRQLEKTLQMADYTKSAIYVPAEEGAKKLVDDLGEDFIANLDGFNPLPNSIDVRLNANFVTDGEIEQIAQDLAAKDYVQEVQYDKPLVSLLNENVKRITFWMLVIAGIFVLISFLLINSSIRLSVYAKRFTIKTMQMVGATKGFIRKPFIWTSVKLGLIGAILALIALAGVVYWMNGLIPELEILKNYEMLAILFVGVLVFGVLISLLSTFFATTRYLNLRTDELYY</sequence>
<dbReference type="Proteomes" id="UP000028980">
    <property type="component" value="Unassembled WGS sequence"/>
</dbReference>
<evidence type="ECO:0000256" key="10">
    <source>
        <dbReference type="SAM" id="Phobius"/>
    </source>
</evidence>
<dbReference type="Pfam" id="PF02687">
    <property type="entry name" value="FtsX"/>
    <property type="match status" value="1"/>
</dbReference>
<feature type="domain" description="FtsX extracellular" evidence="12">
    <location>
        <begin position="19"/>
        <end position="114"/>
    </location>
</feature>
<feature type="domain" description="ABC3 transporter permease C-terminal" evidence="11">
    <location>
        <begin position="137"/>
        <end position="252"/>
    </location>
</feature>
<evidence type="ECO:0000259" key="12">
    <source>
        <dbReference type="Pfam" id="PF18075"/>
    </source>
</evidence>
<keyword evidence="4" id="KW-1003">Cell membrane</keyword>
<name>A0A081D6J2_NONUL</name>
<dbReference type="Gene3D" id="3.30.70.3040">
    <property type="match status" value="1"/>
</dbReference>
<dbReference type="GO" id="GO:0005886">
    <property type="term" value="C:plasma membrane"/>
    <property type="evidence" value="ECO:0007669"/>
    <property type="project" value="UniProtKB-SubCell"/>
</dbReference>
<dbReference type="PIRSF" id="PIRSF003097">
    <property type="entry name" value="FtsX"/>
    <property type="match status" value="1"/>
</dbReference>
<dbReference type="InterPro" id="IPR003838">
    <property type="entry name" value="ABC3_permease_C"/>
</dbReference>
<evidence type="ECO:0000256" key="5">
    <source>
        <dbReference type="ARBA" id="ARBA00022618"/>
    </source>
</evidence>
<evidence type="ECO:0000256" key="4">
    <source>
        <dbReference type="ARBA" id="ARBA00022475"/>
    </source>
</evidence>
<dbReference type="GO" id="GO:0051301">
    <property type="term" value="P:cell division"/>
    <property type="evidence" value="ECO:0007669"/>
    <property type="project" value="UniProtKB-KW"/>
</dbReference>
<feature type="transmembrane region" description="Helical" evidence="10">
    <location>
        <begin position="223"/>
        <end position="246"/>
    </location>
</feature>
<dbReference type="PANTHER" id="PTHR47755">
    <property type="entry name" value="CELL DIVISION PROTEIN FTSX"/>
    <property type="match status" value="1"/>
</dbReference>
<dbReference type="Pfam" id="PF18075">
    <property type="entry name" value="FtsX_ECD"/>
    <property type="match status" value="1"/>
</dbReference>
<dbReference type="AlphaFoldDB" id="A0A081D6J2"/>
<dbReference type="InterPro" id="IPR004513">
    <property type="entry name" value="FtsX"/>
</dbReference>
<protein>
    <recommendedName>
        <fullName evidence="3">Cell division protein FtsX</fullName>
    </recommendedName>
</protein>
<evidence type="ECO:0000256" key="6">
    <source>
        <dbReference type="ARBA" id="ARBA00022692"/>
    </source>
</evidence>
<reference evidence="13 14" key="1">
    <citation type="journal article" date="2014" name="Genome Announc.">
        <title>Draft Genome Sequences of Marine Flavobacterium Nonlabens Strains NR17, NR24, NR27, NR32, NR33, and Ara13.</title>
        <authorList>
            <person name="Nakanishi M."/>
            <person name="Meirelles P."/>
            <person name="Suzuki R."/>
            <person name="Takatani N."/>
            <person name="Mino S."/>
            <person name="Suda W."/>
            <person name="Oshima K."/>
            <person name="Hattori M."/>
            <person name="Ohkuma M."/>
            <person name="Hosokawa M."/>
            <person name="Miyashita K."/>
            <person name="Thompson F.L."/>
            <person name="Niwa A."/>
            <person name="Sawabe T."/>
            <person name="Sawabe T."/>
        </authorList>
    </citation>
    <scope>NUCLEOTIDE SEQUENCE [LARGE SCALE GENOMIC DNA]</scope>
    <source>
        <strain evidence="14">JCM19296</strain>
    </source>
</reference>
<gene>
    <name evidence="13" type="ORF">JCM19296_116</name>
</gene>
<evidence type="ECO:0000259" key="11">
    <source>
        <dbReference type="Pfam" id="PF02687"/>
    </source>
</evidence>
<evidence type="ECO:0000256" key="7">
    <source>
        <dbReference type="ARBA" id="ARBA00022989"/>
    </source>
</evidence>
<evidence type="ECO:0000256" key="1">
    <source>
        <dbReference type="ARBA" id="ARBA00004651"/>
    </source>
</evidence>
<dbReference type="InterPro" id="IPR040690">
    <property type="entry name" value="FtsX_ECD"/>
</dbReference>
<comment type="subcellular location">
    <subcellularLocation>
        <location evidence="1">Cell membrane</location>
        <topology evidence="1">Multi-pass membrane protein</topology>
    </subcellularLocation>
</comment>
<dbReference type="EMBL" id="BBLG01000001">
    <property type="protein sequence ID" value="GAK74538.1"/>
    <property type="molecule type" value="Genomic_DNA"/>
</dbReference>
<evidence type="ECO:0000313" key="14">
    <source>
        <dbReference type="Proteomes" id="UP000028980"/>
    </source>
</evidence>
<keyword evidence="6 10" id="KW-0812">Transmembrane</keyword>
<evidence type="ECO:0000256" key="9">
    <source>
        <dbReference type="ARBA" id="ARBA00023306"/>
    </source>
</evidence>
<keyword evidence="7 10" id="KW-1133">Transmembrane helix</keyword>
<accession>A0A081D6J2</accession>
<evidence type="ECO:0000256" key="2">
    <source>
        <dbReference type="ARBA" id="ARBA00007379"/>
    </source>
</evidence>
<keyword evidence="9" id="KW-0131">Cell cycle</keyword>
<evidence type="ECO:0000256" key="3">
    <source>
        <dbReference type="ARBA" id="ARBA00021907"/>
    </source>
</evidence>
<comment type="caution">
    <text evidence="13">The sequence shown here is derived from an EMBL/GenBank/DDBJ whole genome shotgun (WGS) entry which is preliminary data.</text>
</comment>
<comment type="similarity">
    <text evidence="2">Belongs to the ABC-4 integral membrane protein family. FtsX subfamily.</text>
</comment>
<feature type="transmembrane region" description="Helical" evidence="10">
    <location>
        <begin position="189"/>
        <end position="208"/>
    </location>
</feature>
<evidence type="ECO:0000256" key="8">
    <source>
        <dbReference type="ARBA" id="ARBA00023136"/>
    </source>
</evidence>
<feature type="transmembrane region" description="Helical" evidence="10">
    <location>
        <begin position="131"/>
        <end position="150"/>
    </location>
</feature>
<proteinExistence type="inferred from homology"/>
<evidence type="ECO:0000313" key="13">
    <source>
        <dbReference type="EMBL" id="GAK74538.1"/>
    </source>
</evidence>
<keyword evidence="8 10" id="KW-0472">Membrane</keyword>
<organism evidence="13 14">
    <name type="scientific">Nonlabens ulvanivorans</name>
    <name type="common">Persicivirga ulvanivorans</name>
    <dbReference type="NCBI Taxonomy" id="906888"/>
    <lineage>
        <taxon>Bacteria</taxon>
        <taxon>Pseudomonadati</taxon>
        <taxon>Bacteroidota</taxon>
        <taxon>Flavobacteriia</taxon>
        <taxon>Flavobacteriales</taxon>
        <taxon>Flavobacteriaceae</taxon>
        <taxon>Nonlabens</taxon>
    </lineage>
</organism>
<keyword evidence="5 13" id="KW-0132">Cell division</keyword>